<gene>
    <name evidence="2" type="ORF">A2V69_02690</name>
</gene>
<proteinExistence type="predicted"/>
<dbReference type="STRING" id="1801990.A2V69_02690"/>
<evidence type="ECO:0000256" key="1">
    <source>
        <dbReference type="SAM" id="Coils"/>
    </source>
</evidence>
<protein>
    <submittedName>
        <fullName evidence="2">Uncharacterized protein</fullName>
    </submittedName>
</protein>
<dbReference type="EMBL" id="MHMT01000020">
    <property type="protein sequence ID" value="OGZ32349.1"/>
    <property type="molecule type" value="Genomic_DNA"/>
</dbReference>
<evidence type="ECO:0000313" key="2">
    <source>
        <dbReference type="EMBL" id="OGZ32349.1"/>
    </source>
</evidence>
<dbReference type="AlphaFoldDB" id="A0A1G2F2U9"/>
<sequence length="118" mass="13781">MGKESKIEKLAKIEKEKAERDSALEKERLRKETLEKEIIEEKLNLPENVEYSGHLIFYFETSESEDFLRTLAQFKELNNELRITAISPLLTIHGGGVHSHIDGYCVNCEREEEKEEEK</sequence>
<name>A0A1G2F2U9_9BACT</name>
<evidence type="ECO:0000313" key="3">
    <source>
        <dbReference type="Proteomes" id="UP000177810"/>
    </source>
</evidence>
<feature type="coiled-coil region" evidence="1">
    <location>
        <begin position="15"/>
        <end position="44"/>
    </location>
</feature>
<organism evidence="2 3">
    <name type="scientific">Candidatus Portnoybacteria bacterium RBG_13_40_8</name>
    <dbReference type="NCBI Taxonomy" id="1801990"/>
    <lineage>
        <taxon>Bacteria</taxon>
        <taxon>Candidatus Portnoyibacteriota</taxon>
    </lineage>
</organism>
<reference evidence="2 3" key="1">
    <citation type="journal article" date="2016" name="Nat. Commun.">
        <title>Thousands of microbial genomes shed light on interconnected biogeochemical processes in an aquifer system.</title>
        <authorList>
            <person name="Anantharaman K."/>
            <person name="Brown C.T."/>
            <person name="Hug L.A."/>
            <person name="Sharon I."/>
            <person name="Castelle C.J."/>
            <person name="Probst A.J."/>
            <person name="Thomas B.C."/>
            <person name="Singh A."/>
            <person name="Wilkins M.J."/>
            <person name="Karaoz U."/>
            <person name="Brodie E.L."/>
            <person name="Williams K.H."/>
            <person name="Hubbard S.S."/>
            <person name="Banfield J.F."/>
        </authorList>
    </citation>
    <scope>NUCLEOTIDE SEQUENCE [LARGE SCALE GENOMIC DNA]</scope>
</reference>
<dbReference type="Proteomes" id="UP000177810">
    <property type="component" value="Unassembled WGS sequence"/>
</dbReference>
<keyword evidence="1" id="KW-0175">Coiled coil</keyword>
<comment type="caution">
    <text evidence="2">The sequence shown here is derived from an EMBL/GenBank/DDBJ whole genome shotgun (WGS) entry which is preliminary data.</text>
</comment>
<accession>A0A1G2F2U9</accession>